<dbReference type="GO" id="GO:0008270">
    <property type="term" value="F:zinc ion binding"/>
    <property type="evidence" value="ECO:0007669"/>
    <property type="project" value="UniProtKB-KW"/>
</dbReference>
<evidence type="ECO:0000256" key="1">
    <source>
        <dbReference type="ARBA" id="ARBA00022723"/>
    </source>
</evidence>
<dbReference type="SUPFAM" id="SSF57850">
    <property type="entry name" value="RING/U-box"/>
    <property type="match status" value="1"/>
</dbReference>
<keyword evidence="8" id="KW-1185">Reference proteome</keyword>
<dbReference type="AlphaFoldDB" id="A0ABD3HVZ8"/>
<sequence length="278" mass="32566">MKSPFLPGGVYDSTTQTRYIKSPQQYTTLKTRRMDMGNLRRKLKQLFTLNFKAFISGSRSAATLTPMMIDEDDNKENRPSELELPFEQEAFEFNLLSPGPKTEDDDLDQPTKGIERLCELEEEMIWLRLRVQRRVGEFSFVAIESLKDIIKTTVAEYEAQLEKAVEENAKSHIRCTLLEDELRKIVEKRNQRERELETEKRNVLQLKHEAEYVRASFARELEKQTCHMCKGNVRTTVLFPCMHFLYCSECLDEHQRSNRQCPSCQTPITAVMNLDLER</sequence>
<evidence type="ECO:0000256" key="5">
    <source>
        <dbReference type="SAM" id="Coils"/>
    </source>
</evidence>
<keyword evidence="1" id="KW-0479">Metal-binding</keyword>
<evidence type="ECO:0000256" key="2">
    <source>
        <dbReference type="ARBA" id="ARBA00022771"/>
    </source>
</evidence>
<dbReference type="PROSITE" id="PS50089">
    <property type="entry name" value="ZF_RING_2"/>
    <property type="match status" value="1"/>
</dbReference>
<dbReference type="PANTHER" id="PTHR12183">
    <property type="entry name" value="MITOCHONDRIAL UBIQUITIN LIGASE ACTIVATOR OF NFKB 1"/>
    <property type="match status" value="1"/>
</dbReference>
<dbReference type="Proteomes" id="UP001633002">
    <property type="component" value="Unassembled WGS sequence"/>
</dbReference>
<protein>
    <recommendedName>
        <fullName evidence="6">RING-type domain-containing protein</fullName>
    </recommendedName>
</protein>
<dbReference type="InterPro" id="IPR001841">
    <property type="entry name" value="Znf_RING"/>
</dbReference>
<accession>A0ABD3HVZ8</accession>
<evidence type="ECO:0000256" key="3">
    <source>
        <dbReference type="ARBA" id="ARBA00022833"/>
    </source>
</evidence>
<dbReference type="Pfam" id="PF13920">
    <property type="entry name" value="zf-C3HC4_3"/>
    <property type="match status" value="1"/>
</dbReference>
<evidence type="ECO:0000313" key="7">
    <source>
        <dbReference type="EMBL" id="KAL3694702.1"/>
    </source>
</evidence>
<name>A0ABD3HVZ8_9MARC</name>
<evidence type="ECO:0000259" key="6">
    <source>
        <dbReference type="PROSITE" id="PS50089"/>
    </source>
</evidence>
<comment type="caution">
    <text evidence="7">The sequence shown here is derived from an EMBL/GenBank/DDBJ whole genome shotgun (WGS) entry which is preliminary data.</text>
</comment>
<proteinExistence type="predicted"/>
<feature type="domain" description="RING-type" evidence="6">
    <location>
        <begin position="226"/>
        <end position="265"/>
    </location>
</feature>
<dbReference type="SMART" id="SM00184">
    <property type="entry name" value="RING"/>
    <property type="match status" value="1"/>
</dbReference>
<dbReference type="PANTHER" id="PTHR12183:SF32">
    <property type="entry name" value="MITOCHONDRIAL E3 UBIQUITIN PROTEIN LIGASE 1"/>
    <property type="match status" value="1"/>
</dbReference>
<dbReference type="InterPro" id="IPR013083">
    <property type="entry name" value="Znf_RING/FYVE/PHD"/>
</dbReference>
<gene>
    <name evidence="7" type="ORF">R1sor_008353</name>
</gene>
<evidence type="ECO:0000313" key="8">
    <source>
        <dbReference type="Proteomes" id="UP001633002"/>
    </source>
</evidence>
<organism evidence="7 8">
    <name type="scientific">Riccia sorocarpa</name>
    <dbReference type="NCBI Taxonomy" id="122646"/>
    <lineage>
        <taxon>Eukaryota</taxon>
        <taxon>Viridiplantae</taxon>
        <taxon>Streptophyta</taxon>
        <taxon>Embryophyta</taxon>
        <taxon>Marchantiophyta</taxon>
        <taxon>Marchantiopsida</taxon>
        <taxon>Marchantiidae</taxon>
        <taxon>Marchantiales</taxon>
        <taxon>Ricciaceae</taxon>
        <taxon>Riccia</taxon>
    </lineage>
</organism>
<feature type="coiled-coil region" evidence="5">
    <location>
        <begin position="147"/>
        <end position="209"/>
    </location>
</feature>
<keyword evidence="5" id="KW-0175">Coiled coil</keyword>
<keyword evidence="3" id="KW-0862">Zinc</keyword>
<dbReference type="Gene3D" id="3.30.40.10">
    <property type="entry name" value="Zinc/RING finger domain, C3HC4 (zinc finger)"/>
    <property type="match status" value="1"/>
</dbReference>
<dbReference type="InterPro" id="IPR051652">
    <property type="entry name" value="MDM2_MDM4_MUL1"/>
</dbReference>
<evidence type="ECO:0000256" key="4">
    <source>
        <dbReference type="PROSITE-ProRule" id="PRU00175"/>
    </source>
</evidence>
<keyword evidence="2 4" id="KW-0863">Zinc-finger</keyword>
<reference evidence="7 8" key="1">
    <citation type="submission" date="2024-09" db="EMBL/GenBank/DDBJ databases">
        <title>Chromosome-scale assembly of Riccia sorocarpa.</title>
        <authorList>
            <person name="Paukszto L."/>
        </authorList>
    </citation>
    <scope>NUCLEOTIDE SEQUENCE [LARGE SCALE GENOMIC DNA]</scope>
    <source>
        <strain evidence="7">LP-2024</strain>
        <tissue evidence="7">Aerial parts of the thallus</tissue>
    </source>
</reference>
<dbReference type="EMBL" id="JBJQOH010000003">
    <property type="protein sequence ID" value="KAL3694702.1"/>
    <property type="molecule type" value="Genomic_DNA"/>
</dbReference>